<evidence type="ECO:0000313" key="3">
    <source>
        <dbReference type="Proteomes" id="UP000184164"/>
    </source>
</evidence>
<proteinExistence type="predicted"/>
<dbReference type="Pfam" id="PF12728">
    <property type="entry name" value="HTH_17"/>
    <property type="match status" value="1"/>
</dbReference>
<gene>
    <name evidence="2" type="ORF">SAMN05444274_101526</name>
</gene>
<dbReference type="AlphaFoldDB" id="A0A1M4TZV9"/>
<dbReference type="OrthoDB" id="768005at2"/>
<sequence>MLIDKEYFEGWMQRLNSKLDDVVNKLDDPGEEVPLFNGEKLLDNHDVCQMLNVSKRTLQRYRSSGELPFQMIYHKTFYKETDVMKFIDTHFSRFHTRRNRKQKK</sequence>
<dbReference type="RefSeq" id="WP_072998625.1">
    <property type="nucleotide sequence ID" value="NZ_FQUM01000001.1"/>
</dbReference>
<organism evidence="2 3">
    <name type="scientific">Mariniphaga anaerophila</name>
    <dbReference type="NCBI Taxonomy" id="1484053"/>
    <lineage>
        <taxon>Bacteria</taxon>
        <taxon>Pseudomonadati</taxon>
        <taxon>Bacteroidota</taxon>
        <taxon>Bacteroidia</taxon>
        <taxon>Marinilabiliales</taxon>
        <taxon>Prolixibacteraceae</taxon>
        <taxon>Mariniphaga</taxon>
    </lineage>
</organism>
<dbReference type="PANTHER" id="PTHR34585:SF22">
    <property type="entry name" value="HELIX-TURN-HELIX DOMAIN-CONTAINING PROTEIN"/>
    <property type="match status" value="1"/>
</dbReference>
<dbReference type="EMBL" id="FQUM01000001">
    <property type="protein sequence ID" value="SHE50015.1"/>
    <property type="molecule type" value="Genomic_DNA"/>
</dbReference>
<dbReference type="SUPFAM" id="SSF46955">
    <property type="entry name" value="Putative DNA-binding domain"/>
    <property type="match status" value="1"/>
</dbReference>
<dbReference type="PANTHER" id="PTHR34585">
    <property type="match status" value="1"/>
</dbReference>
<dbReference type="InterPro" id="IPR009061">
    <property type="entry name" value="DNA-bd_dom_put_sf"/>
</dbReference>
<protein>
    <submittedName>
        <fullName evidence="2">Helix-turn-helix domain-containing protein</fullName>
    </submittedName>
</protein>
<dbReference type="InterPro" id="IPR041657">
    <property type="entry name" value="HTH_17"/>
</dbReference>
<dbReference type="STRING" id="1484053.SAMN05444274_101526"/>
<evidence type="ECO:0000313" key="2">
    <source>
        <dbReference type="EMBL" id="SHE50015.1"/>
    </source>
</evidence>
<dbReference type="Proteomes" id="UP000184164">
    <property type="component" value="Unassembled WGS sequence"/>
</dbReference>
<accession>A0A1M4TZV9</accession>
<keyword evidence="3" id="KW-1185">Reference proteome</keyword>
<evidence type="ECO:0000259" key="1">
    <source>
        <dbReference type="Pfam" id="PF12728"/>
    </source>
</evidence>
<feature type="domain" description="Helix-turn-helix" evidence="1">
    <location>
        <begin position="42"/>
        <end position="88"/>
    </location>
</feature>
<reference evidence="2 3" key="1">
    <citation type="submission" date="2016-11" db="EMBL/GenBank/DDBJ databases">
        <authorList>
            <person name="Jaros S."/>
            <person name="Januszkiewicz K."/>
            <person name="Wedrychowicz H."/>
        </authorList>
    </citation>
    <scope>NUCLEOTIDE SEQUENCE [LARGE SCALE GENOMIC DNA]</scope>
    <source>
        <strain evidence="2 3">DSM 26910</strain>
    </source>
</reference>
<name>A0A1M4TZV9_9BACT</name>